<dbReference type="RefSeq" id="WP_073481880.1">
    <property type="nucleotide sequence ID" value="NZ_FQVN01000003.1"/>
</dbReference>
<feature type="domain" description="HTH marR-type" evidence="1">
    <location>
        <begin position="10"/>
        <end position="142"/>
    </location>
</feature>
<evidence type="ECO:0000313" key="2">
    <source>
        <dbReference type="EMBL" id="SHF38402.1"/>
    </source>
</evidence>
<dbReference type="SUPFAM" id="SSF46785">
    <property type="entry name" value="Winged helix' DNA-binding domain"/>
    <property type="match status" value="1"/>
</dbReference>
<dbReference type="InterPro" id="IPR039422">
    <property type="entry name" value="MarR/SlyA-like"/>
</dbReference>
<dbReference type="Proteomes" id="UP000184501">
    <property type="component" value="Unassembled WGS sequence"/>
</dbReference>
<dbReference type="OrthoDB" id="3177763at2"/>
<proteinExistence type="predicted"/>
<dbReference type="Pfam" id="PF01047">
    <property type="entry name" value="MarR"/>
    <property type="match status" value="1"/>
</dbReference>
<name>A0A1M5B892_STRHI</name>
<dbReference type="AlphaFoldDB" id="A0A1M5B892"/>
<dbReference type="PANTHER" id="PTHR33164:SF43">
    <property type="entry name" value="HTH-TYPE TRANSCRIPTIONAL REPRESSOR YETL"/>
    <property type="match status" value="1"/>
</dbReference>
<keyword evidence="3" id="KW-1185">Reference proteome</keyword>
<dbReference type="InterPro" id="IPR036390">
    <property type="entry name" value="WH_DNA-bd_sf"/>
</dbReference>
<dbReference type="PROSITE" id="PS50995">
    <property type="entry name" value="HTH_MARR_2"/>
    <property type="match status" value="1"/>
</dbReference>
<sequence length="147" mass="16693">MREWEISEWADDFQPVFWAAKRALTQAAEAAFAGHGVREGQQFVLLCLWREDGLPPGEIARRLGLATPTVTRTTSRMEAAGLVARRPHPTDARLVLIHLTERGWALRETLNAEARKLSERALHGLDADERREFVRMLDVLRRNLAEG</sequence>
<protein>
    <submittedName>
        <fullName evidence="2">Transcriptional regulator, MarR family</fullName>
    </submittedName>
</protein>
<evidence type="ECO:0000259" key="1">
    <source>
        <dbReference type="PROSITE" id="PS50995"/>
    </source>
</evidence>
<dbReference type="PRINTS" id="PR00598">
    <property type="entry name" value="HTHMARR"/>
</dbReference>
<gene>
    <name evidence="2" type="ORF">SAMN05444320_103434</name>
</gene>
<organism evidence="2 3">
    <name type="scientific">Streptoalloteichus hindustanus</name>
    <dbReference type="NCBI Taxonomy" id="2017"/>
    <lineage>
        <taxon>Bacteria</taxon>
        <taxon>Bacillati</taxon>
        <taxon>Actinomycetota</taxon>
        <taxon>Actinomycetes</taxon>
        <taxon>Pseudonocardiales</taxon>
        <taxon>Pseudonocardiaceae</taxon>
        <taxon>Streptoalloteichus</taxon>
    </lineage>
</organism>
<dbReference type="Gene3D" id="1.10.10.10">
    <property type="entry name" value="Winged helix-like DNA-binding domain superfamily/Winged helix DNA-binding domain"/>
    <property type="match status" value="1"/>
</dbReference>
<dbReference type="InterPro" id="IPR036388">
    <property type="entry name" value="WH-like_DNA-bd_sf"/>
</dbReference>
<dbReference type="InterPro" id="IPR000835">
    <property type="entry name" value="HTH_MarR-typ"/>
</dbReference>
<dbReference type="GO" id="GO:0006950">
    <property type="term" value="P:response to stress"/>
    <property type="evidence" value="ECO:0007669"/>
    <property type="project" value="TreeGrafter"/>
</dbReference>
<dbReference type="CDD" id="cd00090">
    <property type="entry name" value="HTH_ARSR"/>
    <property type="match status" value="1"/>
</dbReference>
<dbReference type="InterPro" id="IPR011991">
    <property type="entry name" value="ArsR-like_HTH"/>
</dbReference>
<reference evidence="2 3" key="1">
    <citation type="submission" date="2016-11" db="EMBL/GenBank/DDBJ databases">
        <authorList>
            <person name="Jaros S."/>
            <person name="Januszkiewicz K."/>
            <person name="Wedrychowicz H."/>
        </authorList>
    </citation>
    <scope>NUCLEOTIDE SEQUENCE [LARGE SCALE GENOMIC DNA]</scope>
    <source>
        <strain evidence="2 3">DSM 44523</strain>
    </source>
</reference>
<dbReference type="SMART" id="SM00347">
    <property type="entry name" value="HTH_MARR"/>
    <property type="match status" value="1"/>
</dbReference>
<dbReference type="PANTHER" id="PTHR33164">
    <property type="entry name" value="TRANSCRIPTIONAL REGULATOR, MARR FAMILY"/>
    <property type="match status" value="1"/>
</dbReference>
<accession>A0A1M5B892</accession>
<dbReference type="EMBL" id="FQVN01000003">
    <property type="protein sequence ID" value="SHF38402.1"/>
    <property type="molecule type" value="Genomic_DNA"/>
</dbReference>
<dbReference type="STRING" id="2017.SAMN05444320_103434"/>
<evidence type="ECO:0000313" key="3">
    <source>
        <dbReference type="Proteomes" id="UP000184501"/>
    </source>
</evidence>
<dbReference type="GO" id="GO:0003700">
    <property type="term" value="F:DNA-binding transcription factor activity"/>
    <property type="evidence" value="ECO:0007669"/>
    <property type="project" value="InterPro"/>
</dbReference>